<sequence>MFVPLLISLSVLGSAAPRSHEACTALSISSPQAALDYAEAWLAERGGRPAEHCLALAHLANGRDRQAADRLKSLADREREDPGIAARLYIQAAEAYMSGGARSEAFEMLRSAYGLAGDAPSLHMAAAGIYATGQQWEGVILSLSALSRHAALSADALSLRARAYLEEGQIQRAAEDVQAALAIDPYLVDALVLRGDLIQRGVSMPTPTLTE</sequence>
<dbReference type="InterPro" id="IPR011990">
    <property type="entry name" value="TPR-like_helical_dom_sf"/>
</dbReference>
<keyword evidence="3" id="KW-1185">Reference proteome</keyword>
<dbReference type="OrthoDB" id="8480494at2"/>
<dbReference type="Proteomes" id="UP000001302">
    <property type="component" value="Chromosome"/>
</dbReference>
<dbReference type="eggNOG" id="COG0457">
    <property type="taxonomic scope" value="Bacteria"/>
</dbReference>
<dbReference type="SUPFAM" id="SSF48452">
    <property type="entry name" value="TPR-like"/>
    <property type="match status" value="1"/>
</dbReference>
<dbReference type="AlphaFoldDB" id="E0TGB4"/>
<reference evidence="3" key="1">
    <citation type="submission" date="2010-08" db="EMBL/GenBank/DDBJ databases">
        <title>Genome sequence of Parvularcula bermudensis HTCC2503.</title>
        <authorList>
            <person name="Kang D.-M."/>
            <person name="Oh H.-M."/>
            <person name="Cho J.-C."/>
        </authorList>
    </citation>
    <scope>NUCLEOTIDE SEQUENCE [LARGE SCALE GENOMIC DNA]</scope>
    <source>
        <strain evidence="3">ATCC BAA-594 / HTCC2503 / KCTC 12087</strain>
    </source>
</reference>
<gene>
    <name evidence="2" type="ordered locus">PB2503_05417</name>
</gene>
<evidence type="ECO:0000313" key="2">
    <source>
        <dbReference type="EMBL" id="ADM09157.1"/>
    </source>
</evidence>
<dbReference type="SMART" id="SM00028">
    <property type="entry name" value="TPR"/>
    <property type="match status" value="2"/>
</dbReference>
<protein>
    <submittedName>
        <fullName evidence="2">Uncharacterized protein</fullName>
    </submittedName>
</protein>
<keyword evidence="1" id="KW-0802">TPR repeat</keyword>
<dbReference type="STRING" id="314260.PB2503_05417"/>
<dbReference type="EMBL" id="CP002156">
    <property type="protein sequence ID" value="ADM09157.1"/>
    <property type="molecule type" value="Genomic_DNA"/>
</dbReference>
<proteinExistence type="predicted"/>
<dbReference type="InterPro" id="IPR019734">
    <property type="entry name" value="TPR_rpt"/>
</dbReference>
<reference evidence="2 3" key="2">
    <citation type="journal article" date="2011" name="J. Bacteriol.">
        <title>Complete genome sequence of strain HTCC2503T of Parvularcula bermudensis, the type species of the order "Parvularculales" in the class Alphaproteobacteria.</title>
        <authorList>
            <person name="Oh H.M."/>
            <person name="Kang I."/>
            <person name="Vergin K.L."/>
            <person name="Kang D."/>
            <person name="Rhee K.H."/>
            <person name="Giovannoni S.J."/>
            <person name="Cho J.C."/>
        </authorList>
    </citation>
    <scope>NUCLEOTIDE SEQUENCE [LARGE SCALE GENOMIC DNA]</scope>
    <source>
        <strain evidence="3">ATCC BAA-594 / HTCC2503 / KCTC 12087</strain>
    </source>
</reference>
<evidence type="ECO:0000313" key="3">
    <source>
        <dbReference type="Proteomes" id="UP000001302"/>
    </source>
</evidence>
<feature type="repeat" description="TPR" evidence="1">
    <location>
        <begin position="154"/>
        <end position="187"/>
    </location>
</feature>
<organism evidence="2 3">
    <name type="scientific">Parvularcula bermudensis (strain ATCC BAA-594 / HTCC2503 / KCTC 12087)</name>
    <dbReference type="NCBI Taxonomy" id="314260"/>
    <lineage>
        <taxon>Bacteria</taxon>
        <taxon>Pseudomonadati</taxon>
        <taxon>Pseudomonadota</taxon>
        <taxon>Alphaproteobacteria</taxon>
        <taxon>Parvularculales</taxon>
        <taxon>Parvularculaceae</taxon>
        <taxon>Parvularcula</taxon>
    </lineage>
</organism>
<accession>E0TGB4</accession>
<name>E0TGB4_PARBH</name>
<evidence type="ECO:0000256" key="1">
    <source>
        <dbReference type="PROSITE-ProRule" id="PRU00339"/>
    </source>
</evidence>
<dbReference type="KEGG" id="pbr:PB2503_05417"/>
<dbReference type="PROSITE" id="PS50005">
    <property type="entry name" value="TPR"/>
    <property type="match status" value="1"/>
</dbReference>
<dbReference type="HOGENOM" id="CLU_068030_2_0_5"/>
<dbReference type="RefSeq" id="WP_013300131.1">
    <property type="nucleotide sequence ID" value="NC_014414.1"/>
</dbReference>
<dbReference type="Gene3D" id="1.25.40.10">
    <property type="entry name" value="Tetratricopeptide repeat domain"/>
    <property type="match status" value="1"/>
</dbReference>